<dbReference type="RefSeq" id="YP_009480807.1">
    <property type="nucleotide sequence ID" value="NC_037665.1"/>
</dbReference>
<dbReference type="Proteomes" id="UP000249758">
    <property type="component" value="Segment"/>
</dbReference>
<dbReference type="GeneID" id="36841266"/>
<dbReference type="EMBL" id="MG011691">
    <property type="protein sequence ID" value="AVK76811.1"/>
    <property type="molecule type" value="Genomic_DNA"/>
</dbReference>
<sequence length="319" mass="32158">MYYAPPQPAAVASVCFNPGLSPGAHAVMAWQKPASSTPEAKRGSTMHRSRDPNGHAAPAARPASVGERGPPGPPGQPGVAGPMGPPGPVGPMGPAGPPGPPSISVCHADCGGAGARGQRVNGTNGTPTTTTTTTTTIAGIIPVGESSTSGSGPGYAYATAAGRASIYLPGTGTIRSVIVAPAATASGASILDRPPAAWVTRVEAQAAAIAFCPNTTAIHFIVAVDGAESHPAVVLSVSPCAEDMPTRSKSSESNDERVRHACTRCAVRRQRRAERSRSVPGALSPGVETEAANNTPQDKQCTSCHKKDKSPDDDEDAAQ</sequence>
<evidence type="ECO:0000256" key="1">
    <source>
        <dbReference type="SAM" id="MobiDB-lite"/>
    </source>
</evidence>
<gene>
    <name evidence="2" type="ORF">pmac_cds_123</name>
</gene>
<evidence type="ECO:0000313" key="2">
    <source>
        <dbReference type="EMBL" id="AVK76811.1"/>
    </source>
</evidence>
<feature type="region of interest" description="Disordered" evidence="1">
    <location>
        <begin position="269"/>
        <end position="319"/>
    </location>
</feature>
<proteinExistence type="predicted"/>
<protein>
    <submittedName>
        <fullName evidence="2">Uncharacterized protein</fullName>
    </submittedName>
</protein>
<feature type="region of interest" description="Disordered" evidence="1">
    <location>
        <begin position="30"/>
        <end position="104"/>
    </location>
</feature>
<accession>A0A2U7UEC1</accession>
<feature type="compositionally biased region" description="Pro residues" evidence="1">
    <location>
        <begin position="83"/>
        <end position="101"/>
    </location>
</feature>
<name>A0A2U7UEC1_9VIRU</name>
<organism evidence="2">
    <name type="scientific">Pandoravirus macleodensis</name>
    <dbReference type="NCBI Taxonomy" id="2107707"/>
    <lineage>
        <taxon>Viruses</taxon>
        <taxon>Pandoravirus</taxon>
    </lineage>
</organism>
<dbReference type="KEGG" id="vg:36841266"/>
<reference evidence="2" key="1">
    <citation type="journal article" date="2018" name="Nat. Commun.">
        <title>Diversity and evolution of the emerging Pandoraviridae family.</title>
        <authorList>
            <person name="Legendre M."/>
            <person name="Fabre E."/>
            <person name="Poirot O."/>
            <person name="Jeudy S."/>
            <person name="Lartigue A."/>
            <person name="Alempic J.M."/>
            <person name="Beucher L."/>
            <person name="Philippe N."/>
            <person name="Bertaux L."/>
            <person name="Christo-Foroux E."/>
            <person name="Labadie K."/>
            <person name="Coute Y."/>
            <person name="Abergel C."/>
            <person name="Claverie J.M."/>
        </authorList>
    </citation>
    <scope>NUCLEOTIDE SEQUENCE [LARGE SCALE GENOMIC DNA]</scope>
    <source>
        <strain evidence="2">Macleodensis</strain>
    </source>
</reference>
<feature type="compositionally biased region" description="Polar residues" evidence="1">
    <location>
        <begin position="291"/>
        <end position="303"/>
    </location>
</feature>